<accession>A0A1M6C327</accession>
<evidence type="ECO:0000256" key="2">
    <source>
        <dbReference type="SAM" id="SignalP"/>
    </source>
</evidence>
<dbReference type="AlphaFoldDB" id="A0A1M6C327"/>
<dbReference type="Proteomes" id="UP000184418">
    <property type="component" value="Unassembled WGS sequence"/>
</dbReference>
<dbReference type="OrthoDB" id="7172369at2"/>
<dbReference type="RefSeq" id="WP_073106103.1">
    <property type="nucleotide sequence ID" value="NZ_FQYN01000002.1"/>
</dbReference>
<keyword evidence="2" id="KW-0732">Signal</keyword>
<keyword evidence="5" id="KW-1185">Reference proteome</keyword>
<feature type="signal peptide" evidence="2">
    <location>
        <begin position="1"/>
        <end position="20"/>
    </location>
</feature>
<proteinExistence type="predicted"/>
<dbReference type="InterPro" id="IPR045497">
    <property type="entry name" value="DUF6438"/>
</dbReference>
<evidence type="ECO:0000313" key="5">
    <source>
        <dbReference type="Proteomes" id="UP000184418"/>
    </source>
</evidence>
<evidence type="ECO:0000259" key="3">
    <source>
        <dbReference type="Pfam" id="PF20033"/>
    </source>
</evidence>
<organism evidence="4 5">
    <name type="scientific">Hymenobacter daecheongensis DSM 21074</name>
    <dbReference type="NCBI Taxonomy" id="1121955"/>
    <lineage>
        <taxon>Bacteria</taxon>
        <taxon>Pseudomonadati</taxon>
        <taxon>Bacteroidota</taxon>
        <taxon>Cytophagia</taxon>
        <taxon>Cytophagales</taxon>
        <taxon>Hymenobacteraceae</taxon>
        <taxon>Hymenobacter</taxon>
    </lineage>
</organism>
<feature type="compositionally biased region" description="Low complexity" evidence="1">
    <location>
        <begin position="23"/>
        <end position="34"/>
    </location>
</feature>
<feature type="chain" id="PRO_5013155548" description="DUF6438 domain-containing protein" evidence="2">
    <location>
        <begin position="21"/>
        <end position="182"/>
    </location>
</feature>
<dbReference type="STRING" id="1121955.SAMN02745146_1005"/>
<dbReference type="EMBL" id="FQYN01000002">
    <property type="protein sequence ID" value="SHI55221.1"/>
    <property type="molecule type" value="Genomic_DNA"/>
</dbReference>
<feature type="domain" description="DUF6438" evidence="3">
    <location>
        <begin position="58"/>
        <end position="167"/>
    </location>
</feature>
<evidence type="ECO:0000313" key="4">
    <source>
        <dbReference type="EMBL" id="SHI55221.1"/>
    </source>
</evidence>
<evidence type="ECO:0000256" key="1">
    <source>
        <dbReference type="SAM" id="MobiDB-lite"/>
    </source>
</evidence>
<dbReference type="Pfam" id="PF20033">
    <property type="entry name" value="DUF6438"/>
    <property type="match status" value="1"/>
</dbReference>
<feature type="region of interest" description="Disordered" evidence="1">
    <location>
        <begin position="23"/>
        <end position="50"/>
    </location>
</feature>
<feature type="compositionally biased region" description="Basic residues" evidence="1">
    <location>
        <begin position="35"/>
        <end position="46"/>
    </location>
</feature>
<protein>
    <recommendedName>
        <fullName evidence="3">DUF6438 domain-containing protein</fullName>
    </recommendedName>
</protein>
<sequence>MRLLSSLLLALLLSAASAAAQSTPPAKTAAPTAKTKQKVKAAKPARRAVAPKPQAAPVIVFRKTSCYGPCPEFEATIYATGRVTYMGRSNVRMIGLHELQLPSATVARILADAQTLGFRKLQERYTKNATDLPSTFLSIRQPDGTLKTVQVEEAAPAALQALLNYISTELDKISGNVAPTDR</sequence>
<gene>
    <name evidence="4" type="ORF">SAMN02745146_1005</name>
</gene>
<name>A0A1M6C327_9BACT</name>
<reference evidence="4 5" key="1">
    <citation type="submission" date="2016-11" db="EMBL/GenBank/DDBJ databases">
        <authorList>
            <person name="Jaros S."/>
            <person name="Januszkiewicz K."/>
            <person name="Wedrychowicz H."/>
        </authorList>
    </citation>
    <scope>NUCLEOTIDE SEQUENCE [LARGE SCALE GENOMIC DNA]</scope>
    <source>
        <strain evidence="4 5">DSM 21074</strain>
    </source>
</reference>